<evidence type="ECO:0000256" key="6">
    <source>
        <dbReference type="ARBA" id="ARBA00023004"/>
    </source>
</evidence>
<dbReference type="EMBL" id="CP030050">
    <property type="protein sequence ID" value="QOZ68099.1"/>
    <property type="molecule type" value="Genomic_DNA"/>
</dbReference>
<evidence type="ECO:0000259" key="10">
    <source>
        <dbReference type="SMART" id="SM01060"/>
    </source>
</evidence>
<feature type="binding site" description="axial binding residue" evidence="9">
    <location>
        <position position="329"/>
    </location>
    <ligand>
        <name>heme</name>
        <dbReference type="ChEBI" id="CHEBI:30413"/>
    </ligand>
    <ligandPart>
        <name>Fe</name>
        <dbReference type="ChEBI" id="CHEBI:18248"/>
    </ligandPart>
</feature>
<dbReference type="PROSITE" id="PS51402">
    <property type="entry name" value="CATALASE_3"/>
    <property type="match status" value="1"/>
</dbReference>
<gene>
    <name evidence="11" type="ORF">WN72_18635</name>
</gene>
<dbReference type="CDD" id="cd08153">
    <property type="entry name" value="srpA_like"/>
    <property type="match status" value="1"/>
</dbReference>
<dbReference type="RefSeq" id="WP_092217490.1">
    <property type="nucleotide sequence ID" value="NZ_CP030050.1"/>
</dbReference>
<accession>A0AAE7NLE6</accession>
<evidence type="ECO:0000256" key="9">
    <source>
        <dbReference type="PIRSR" id="PIRSR000296-2"/>
    </source>
</evidence>
<organism evidence="11 12">
    <name type="scientific">Bradyrhizobium arachidis</name>
    <dbReference type="NCBI Taxonomy" id="858423"/>
    <lineage>
        <taxon>Bacteria</taxon>
        <taxon>Pseudomonadati</taxon>
        <taxon>Pseudomonadota</taxon>
        <taxon>Alphaproteobacteria</taxon>
        <taxon>Hyphomicrobiales</taxon>
        <taxon>Nitrobacteraceae</taxon>
        <taxon>Bradyrhizobium</taxon>
    </lineage>
</organism>
<name>A0AAE7NLE6_9BRAD</name>
<evidence type="ECO:0000256" key="5">
    <source>
        <dbReference type="ARBA" id="ARBA00023002"/>
    </source>
</evidence>
<keyword evidence="5 7" id="KW-0560">Oxidoreductase</keyword>
<dbReference type="GO" id="GO:0004096">
    <property type="term" value="F:catalase activity"/>
    <property type="evidence" value="ECO:0007669"/>
    <property type="project" value="InterPro"/>
</dbReference>
<evidence type="ECO:0000256" key="1">
    <source>
        <dbReference type="ARBA" id="ARBA00005329"/>
    </source>
</evidence>
<proteinExistence type="inferred from homology"/>
<dbReference type="SUPFAM" id="SSF56634">
    <property type="entry name" value="Heme-dependent catalase-like"/>
    <property type="match status" value="1"/>
</dbReference>
<keyword evidence="6 7" id="KW-0408">Iron</keyword>
<dbReference type="KEGG" id="barh:WN72_18635"/>
<evidence type="ECO:0000313" key="11">
    <source>
        <dbReference type="EMBL" id="QOZ68099.1"/>
    </source>
</evidence>
<dbReference type="Gene3D" id="1.20.1280.120">
    <property type="match status" value="1"/>
</dbReference>
<feature type="active site" evidence="8">
    <location>
        <position position="64"/>
    </location>
</feature>
<dbReference type="PIRSF" id="PIRSF000296">
    <property type="entry name" value="SrpA"/>
    <property type="match status" value="1"/>
</dbReference>
<dbReference type="GO" id="GO:0042542">
    <property type="term" value="P:response to hydrogen peroxide"/>
    <property type="evidence" value="ECO:0007669"/>
    <property type="project" value="TreeGrafter"/>
</dbReference>
<sequence length="351" mass="37865">MNSSSNLPRSGFGSLVLIAAVLGGGAAAFAYTAGWFSPGRLTPERMIAALTPPGGAPLGHRRNHAKGICFTGVFEANGNGSELSRARVFERGSYPALGRFNLGTADPNAVDATVRVRGMGLRIAAPDGEEWRMALINPPFFAVSTPQAFHDLLIASGKKDPEAMKTFIGANPEFATFASWAKTAPWTASYAEEPYHGLNSFIFTDANGAEHAVRWSLLPATAVVPISQSELEKRGPDFLEREITERVRVAGPQRWTMVTTVADPGDPTADPSKAWPADRRTVQVGTLVVQRIEPERDGPCRDINFDPTVLPRGIRVSDDPFPAARSSVYRKSYDLRAAEAGDYPRTEAAKP</sequence>
<comment type="function">
    <text evidence="7">Has an organic peroxide-dependent peroxidase activity.</text>
</comment>
<dbReference type="AlphaFoldDB" id="A0AAE7NLE6"/>
<dbReference type="GO" id="GO:0046872">
    <property type="term" value="F:metal ion binding"/>
    <property type="evidence" value="ECO:0007669"/>
    <property type="project" value="UniProtKB-KW"/>
</dbReference>
<reference evidence="11 12" key="1">
    <citation type="submission" date="2018-06" db="EMBL/GenBank/DDBJ databases">
        <title>Comparative genomics of Bradyrhizobium nodulating Arachidis hypogaea.</title>
        <authorList>
            <person name="Li Y."/>
        </authorList>
    </citation>
    <scope>NUCLEOTIDE SEQUENCE [LARGE SCALE GENOMIC DNA]</scope>
    <source>
        <strain evidence="11 12">CCBAU 051107</strain>
    </source>
</reference>
<dbReference type="Gene3D" id="2.40.180.10">
    <property type="entry name" value="Catalase core domain"/>
    <property type="match status" value="1"/>
</dbReference>
<evidence type="ECO:0000313" key="12">
    <source>
        <dbReference type="Proteomes" id="UP000594015"/>
    </source>
</evidence>
<dbReference type="PANTHER" id="PTHR11465">
    <property type="entry name" value="CATALASE"/>
    <property type="match status" value="1"/>
</dbReference>
<dbReference type="InterPro" id="IPR018028">
    <property type="entry name" value="Catalase"/>
</dbReference>
<evidence type="ECO:0000256" key="3">
    <source>
        <dbReference type="ARBA" id="ARBA00022617"/>
    </source>
</evidence>
<evidence type="ECO:0000256" key="8">
    <source>
        <dbReference type="PIRSR" id="PIRSR000296-1"/>
    </source>
</evidence>
<dbReference type="Pfam" id="PF00199">
    <property type="entry name" value="Catalase"/>
    <property type="match status" value="1"/>
</dbReference>
<dbReference type="InterPro" id="IPR024168">
    <property type="entry name" value="Catalase_SrpA-type_pred"/>
</dbReference>
<dbReference type="SMART" id="SM01060">
    <property type="entry name" value="Catalase"/>
    <property type="match status" value="1"/>
</dbReference>
<keyword evidence="3 7" id="KW-0349">Heme</keyword>
<dbReference type="EC" id="1.11.1.-" evidence="7"/>
<comment type="similarity">
    <text evidence="1 7">Belongs to the catalase family.</text>
</comment>
<dbReference type="GO" id="GO:0005737">
    <property type="term" value="C:cytoplasm"/>
    <property type="evidence" value="ECO:0007669"/>
    <property type="project" value="TreeGrafter"/>
</dbReference>
<protein>
    <recommendedName>
        <fullName evidence="7">Catalase-related peroxidase</fullName>
        <ecNumber evidence="7">1.11.1.-</ecNumber>
    </recommendedName>
</protein>
<evidence type="ECO:0000256" key="4">
    <source>
        <dbReference type="ARBA" id="ARBA00022723"/>
    </source>
</evidence>
<dbReference type="GO" id="GO:0020037">
    <property type="term" value="F:heme binding"/>
    <property type="evidence" value="ECO:0007669"/>
    <property type="project" value="InterPro"/>
</dbReference>
<evidence type="ECO:0000256" key="2">
    <source>
        <dbReference type="ARBA" id="ARBA00022559"/>
    </source>
</evidence>
<dbReference type="InterPro" id="IPR011614">
    <property type="entry name" value="Catalase_core"/>
</dbReference>
<comment type="cofactor">
    <cofactor evidence="7">
        <name>heme</name>
        <dbReference type="ChEBI" id="CHEBI:30413"/>
    </cofactor>
</comment>
<keyword evidence="4 7" id="KW-0479">Metal-binding</keyword>
<dbReference type="Proteomes" id="UP000594015">
    <property type="component" value="Chromosome"/>
</dbReference>
<evidence type="ECO:0000256" key="7">
    <source>
        <dbReference type="PIRNR" id="PIRNR000296"/>
    </source>
</evidence>
<feature type="domain" description="Catalase core" evidence="10">
    <location>
        <begin position="51"/>
        <end position="351"/>
    </location>
</feature>
<dbReference type="InterPro" id="IPR020835">
    <property type="entry name" value="Catalase_sf"/>
</dbReference>
<dbReference type="PANTHER" id="PTHR11465:SF9">
    <property type="entry name" value="CATALASE"/>
    <property type="match status" value="1"/>
</dbReference>
<keyword evidence="2 7" id="KW-0575">Peroxidase</keyword>
<dbReference type="GO" id="GO:0042744">
    <property type="term" value="P:hydrogen peroxide catabolic process"/>
    <property type="evidence" value="ECO:0007669"/>
    <property type="project" value="TreeGrafter"/>
</dbReference>